<evidence type="ECO:0000256" key="2">
    <source>
        <dbReference type="ARBA" id="ARBA00022722"/>
    </source>
</evidence>
<dbReference type="PANTHER" id="PTHR11603">
    <property type="entry name" value="AAA FAMILY ATPASE"/>
    <property type="match status" value="1"/>
</dbReference>
<dbReference type="InterPro" id="IPR052041">
    <property type="entry name" value="Nucleic_acid_metab_PIN/TRAM"/>
</dbReference>
<evidence type="ECO:0000256" key="3">
    <source>
        <dbReference type="ARBA" id="ARBA00022801"/>
    </source>
</evidence>
<dbReference type="PANTHER" id="PTHR11603:SF147">
    <property type="entry name" value="MEMBRANE PROTEIN"/>
    <property type="match status" value="1"/>
</dbReference>
<dbReference type="GO" id="GO:0016787">
    <property type="term" value="F:hydrolase activity"/>
    <property type="evidence" value="ECO:0007669"/>
    <property type="project" value="UniProtKB-KW"/>
</dbReference>
<reference evidence="6" key="1">
    <citation type="submission" date="2020-04" db="EMBL/GenBank/DDBJ databases">
        <authorList>
            <person name="Zhang T."/>
        </authorList>
    </citation>
    <scope>NUCLEOTIDE SEQUENCE</scope>
    <source>
        <strain evidence="6">HKST-UBA03</strain>
    </source>
</reference>
<dbReference type="EMBL" id="JAGQKZ010000038">
    <property type="protein sequence ID" value="MCA9392321.1"/>
    <property type="molecule type" value="Genomic_DNA"/>
</dbReference>
<keyword evidence="3" id="KW-0378">Hydrolase</keyword>
<keyword evidence="2" id="KW-0540">Nuclease</keyword>
<comment type="cofactor">
    <cofactor evidence="1">
        <name>Mg(2+)</name>
        <dbReference type="ChEBI" id="CHEBI:18420"/>
    </cofactor>
</comment>
<sequence>MLDNLVKAVKGFKFPGIYLVFPGNQREAGGGSAKKKSSTNTKKDILIPMQPALVVDTSSLIDGRIADIVETGFISGTFIVPSFVVKELQQVADSKDSMKRNRGRRGLDVLNDLKKSKLTKFKIVKVRLEEDTIDEGVLALAQRLKGRVLTTDYNLNKVGKVSGVPILNVNELANMVKTILLPGEEFGLTVLKKGKEKDQGVGYLPDGTMVVVEGGSKLIGKEVGLRVERLLQTNAGRMIFAKPTD</sequence>
<keyword evidence="4" id="KW-0460">Magnesium</keyword>
<evidence type="ECO:0000313" key="7">
    <source>
        <dbReference type="Proteomes" id="UP000751518"/>
    </source>
</evidence>
<evidence type="ECO:0000259" key="5">
    <source>
        <dbReference type="PROSITE" id="PS50926"/>
    </source>
</evidence>
<dbReference type="GO" id="GO:0004518">
    <property type="term" value="F:nuclease activity"/>
    <property type="evidence" value="ECO:0007669"/>
    <property type="project" value="UniProtKB-KW"/>
</dbReference>
<accession>A0A955RR40</accession>
<dbReference type="InterPro" id="IPR029060">
    <property type="entry name" value="PIN-like_dom_sf"/>
</dbReference>
<dbReference type="SMART" id="SM00670">
    <property type="entry name" value="PINc"/>
    <property type="match status" value="1"/>
</dbReference>
<dbReference type="InterPro" id="IPR002716">
    <property type="entry name" value="PIN_dom"/>
</dbReference>
<protein>
    <submittedName>
        <fullName evidence="6">TRAM domain-containing protein</fullName>
    </submittedName>
</protein>
<feature type="domain" description="TRAM" evidence="5">
    <location>
        <begin position="179"/>
        <end position="240"/>
    </location>
</feature>
<dbReference type="PROSITE" id="PS50926">
    <property type="entry name" value="TRAM"/>
    <property type="match status" value="1"/>
</dbReference>
<dbReference type="SUPFAM" id="SSF88723">
    <property type="entry name" value="PIN domain-like"/>
    <property type="match status" value="1"/>
</dbReference>
<dbReference type="Proteomes" id="UP000751518">
    <property type="component" value="Unassembled WGS sequence"/>
</dbReference>
<dbReference type="Gene3D" id="3.40.50.1010">
    <property type="entry name" value="5'-nuclease"/>
    <property type="match status" value="1"/>
</dbReference>
<organism evidence="6 7">
    <name type="scientific">candidate division WWE3 bacterium</name>
    <dbReference type="NCBI Taxonomy" id="2053526"/>
    <lineage>
        <taxon>Bacteria</taxon>
        <taxon>Katanobacteria</taxon>
    </lineage>
</organism>
<dbReference type="Pfam" id="PF01850">
    <property type="entry name" value="PIN"/>
    <property type="match status" value="1"/>
</dbReference>
<dbReference type="CDD" id="cd09877">
    <property type="entry name" value="PIN_YacL-like"/>
    <property type="match status" value="1"/>
</dbReference>
<gene>
    <name evidence="6" type="ORF">KC614_03915</name>
</gene>
<reference evidence="6" key="2">
    <citation type="journal article" date="2021" name="Microbiome">
        <title>Successional dynamics and alternative stable states in a saline activated sludge microbial community over 9 years.</title>
        <authorList>
            <person name="Wang Y."/>
            <person name="Ye J."/>
            <person name="Ju F."/>
            <person name="Liu L."/>
            <person name="Boyd J.A."/>
            <person name="Deng Y."/>
            <person name="Parks D.H."/>
            <person name="Jiang X."/>
            <person name="Yin X."/>
            <person name="Woodcroft B.J."/>
            <person name="Tyson G.W."/>
            <person name="Hugenholtz P."/>
            <person name="Polz M.F."/>
            <person name="Zhang T."/>
        </authorList>
    </citation>
    <scope>NUCLEOTIDE SEQUENCE</scope>
    <source>
        <strain evidence="6">HKST-UBA03</strain>
    </source>
</reference>
<proteinExistence type="predicted"/>
<comment type="caution">
    <text evidence="6">The sequence shown here is derived from an EMBL/GenBank/DDBJ whole genome shotgun (WGS) entry which is preliminary data.</text>
</comment>
<dbReference type="InterPro" id="IPR002792">
    <property type="entry name" value="TRAM_dom"/>
</dbReference>
<evidence type="ECO:0000313" key="6">
    <source>
        <dbReference type="EMBL" id="MCA9392321.1"/>
    </source>
</evidence>
<dbReference type="AlphaFoldDB" id="A0A955RR40"/>
<dbReference type="Pfam" id="PF01938">
    <property type="entry name" value="TRAM"/>
    <property type="match status" value="1"/>
</dbReference>
<evidence type="ECO:0000256" key="4">
    <source>
        <dbReference type="ARBA" id="ARBA00022842"/>
    </source>
</evidence>
<name>A0A955RR40_UNCKA</name>
<evidence type="ECO:0000256" key="1">
    <source>
        <dbReference type="ARBA" id="ARBA00001946"/>
    </source>
</evidence>